<reference evidence="2 3" key="1">
    <citation type="journal article" date="2019" name="Emerg. Microbes Infect.">
        <title>Comprehensive subspecies identification of 175 nontuberculous mycobacteria species based on 7547 genomic profiles.</title>
        <authorList>
            <person name="Matsumoto Y."/>
            <person name="Kinjo T."/>
            <person name="Motooka D."/>
            <person name="Nabeya D."/>
            <person name="Jung N."/>
            <person name="Uechi K."/>
            <person name="Horii T."/>
            <person name="Iida T."/>
            <person name="Fujita J."/>
            <person name="Nakamura S."/>
        </authorList>
    </citation>
    <scope>NUCLEOTIDE SEQUENCE [LARGE SCALE GENOMIC DNA]</scope>
    <source>
        <strain evidence="2 3">JCM 13574</strain>
    </source>
</reference>
<dbReference type="KEGG" id="mmag:MMAD_43870"/>
<feature type="region of interest" description="Disordered" evidence="1">
    <location>
        <begin position="1"/>
        <end position="25"/>
    </location>
</feature>
<keyword evidence="3" id="KW-1185">Reference proteome</keyword>
<accession>A0A7I7XM21</accession>
<evidence type="ECO:0000313" key="2">
    <source>
        <dbReference type="EMBL" id="BBZ30092.1"/>
    </source>
</evidence>
<name>A0A7I7XM21_9MYCO</name>
<proteinExistence type="predicted"/>
<evidence type="ECO:0000256" key="1">
    <source>
        <dbReference type="SAM" id="MobiDB-lite"/>
    </source>
</evidence>
<organism evidence="2 3">
    <name type="scientific">Mycolicibacterium madagascariense</name>
    <dbReference type="NCBI Taxonomy" id="212765"/>
    <lineage>
        <taxon>Bacteria</taxon>
        <taxon>Bacillati</taxon>
        <taxon>Actinomycetota</taxon>
        <taxon>Actinomycetes</taxon>
        <taxon>Mycobacteriales</taxon>
        <taxon>Mycobacteriaceae</taxon>
        <taxon>Mycolicibacterium</taxon>
    </lineage>
</organism>
<gene>
    <name evidence="2" type="ORF">MMAD_43870</name>
</gene>
<evidence type="ECO:0000313" key="3">
    <source>
        <dbReference type="Proteomes" id="UP000466517"/>
    </source>
</evidence>
<dbReference type="Proteomes" id="UP000466517">
    <property type="component" value="Chromosome"/>
</dbReference>
<dbReference type="AlphaFoldDB" id="A0A7I7XM21"/>
<dbReference type="EMBL" id="AP022610">
    <property type="protein sequence ID" value="BBZ30092.1"/>
    <property type="molecule type" value="Genomic_DNA"/>
</dbReference>
<protein>
    <submittedName>
        <fullName evidence="2">Uncharacterized protein</fullName>
    </submittedName>
</protein>
<sequence length="56" mass="5356">MTDVMAQPCIRSSGPNSPTGIKGPGLITGTAAAPSVAATSGSMGGAVTLAIVFCFS</sequence>